<reference evidence="2" key="1">
    <citation type="submission" date="2021-02" db="EMBL/GenBank/DDBJ databases">
        <title>First Annotated Genome of the Yellow-green Alga Tribonema minus.</title>
        <authorList>
            <person name="Mahan K.M."/>
        </authorList>
    </citation>
    <scope>NUCLEOTIDE SEQUENCE</scope>
    <source>
        <strain evidence="2">UTEX B ZZ1240</strain>
    </source>
</reference>
<feature type="compositionally biased region" description="Low complexity" evidence="1">
    <location>
        <begin position="475"/>
        <end position="506"/>
    </location>
</feature>
<feature type="compositionally biased region" description="Basic and acidic residues" evidence="1">
    <location>
        <begin position="519"/>
        <end position="528"/>
    </location>
</feature>
<gene>
    <name evidence="2" type="ORF">JKP88DRAFT_277504</name>
</gene>
<feature type="region of interest" description="Disordered" evidence="1">
    <location>
        <begin position="569"/>
        <end position="598"/>
    </location>
</feature>
<feature type="compositionally biased region" description="Gly residues" evidence="1">
    <location>
        <begin position="293"/>
        <end position="308"/>
    </location>
</feature>
<evidence type="ECO:0000313" key="2">
    <source>
        <dbReference type="EMBL" id="KAG5183804.1"/>
    </source>
</evidence>
<accession>A0A836CFM4</accession>
<evidence type="ECO:0000313" key="3">
    <source>
        <dbReference type="Proteomes" id="UP000664859"/>
    </source>
</evidence>
<evidence type="ECO:0000256" key="1">
    <source>
        <dbReference type="SAM" id="MobiDB-lite"/>
    </source>
</evidence>
<name>A0A836CFM4_9STRA</name>
<keyword evidence="3" id="KW-1185">Reference proteome</keyword>
<organism evidence="2 3">
    <name type="scientific">Tribonema minus</name>
    <dbReference type="NCBI Taxonomy" id="303371"/>
    <lineage>
        <taxon>Eukaryota</taxon>
        <taxon>Sar</taxon>
        <taxon>Stramenopiles</taxon>
        <taxon>Ochrophyta</taxon>
        <taxon>PX clade</taxon>
        <taxon>Xanthophyceae</taxon>
        <taxon>Tribonematales</taxon>
        <taxon>Tribonemataceae</taxon>
        <taxon>Tribonema</taxon>
    </lineage>
</organism>
<feature type="compositionally biased region" description="Basic and acidic residues" evidence="1">
    <location>
        <begin position="16"/>
        <end position="30"/>
    </location>
</feature>
<sequence length="598" mass="62726">MQPRRRTNEYSNGQRGLRDVADGEDYDSRQRPQKHQNYQVDSYRGYQGSQSPDRSGYQRDSDDGADDYPEQHIPGLPLRQSPPSGAATHRARESVRTPASVAPSSIGGGSGGFTARASPFMGALQEMTGPPPDVRRAQAAKNAQYRALLQADIDARARERDATQRDRDREKARELEEVQAAERARRGSGGGGGYNKTAAERARRTSGGGGGYNKTATERVQRGGGGGGDSKTAAERARRAGGSGGGGGGGHKKTVRVQMHKGLVESADMPMVTPRYSEEGGEDERRRRRSGSSSGGNGHADHQGGSGGRAPRRPAEPLLPPPLRAHNGGGAPHHTSGTGADDYRDGDARRQLEGGSGRHRDEYRQERPAADRTARGDGGFGGQRDRSPRGYGGSRGDGDGGGGSGRSGGAADSVPREQFDEISDLCRELLREQKEMRRRLEEQEELVSRLKSQAGSGGSAAPAPVAPRRRGHSLSAAANRTRGAAASAASRRADAVSSAPAAATRAPVKPAGFGFGSSQRREVAEVPKKATAAAAAAKAHNGRRHSEPQVPVVSRGAMAGIQSLLARRGDAPRVALHSAEGSDAGGWQGGGGGGGRRR</sequence>
<feature type="compositionally biased region" description="Basic residues" evidence="1">
    <location>
        <begin position="250"/>
        <end position="259"/>
    </location>
</feature>
<feature type="compositionally biased region" description="Gly residues" evidence="1">
    <location>
        <begin position="390"/>
        <end position="408"/>
    </location>
</feature>
<dbReference type="EMBL" id="JAFCMP010000190">
    <property type="protein sequence ID" value="KAG5183804.1"/>
    <property type="molecule type" value="Genomic_DNA"/>
</dbReference>
<feature type="compositionally biased region" description="Low complexity" evidence="1">
    <location>
        <begin position="529"/>
        <end position="539"/>
    </location>
</feature>
<feature type="compositionally biased region" description="Gly residues" evidence="1">
    <location>
        <begin position="583"/>
        <end position="598"/>
    </location>
</feature>
<feature type="compositionally biased region" description="Basic and acidic residues" evidence="1">
    <location>
        <begin position="153"/>
        <end position="185"/>
    </location>
</feature>
<dbReference type="Proteomes" id="UP000664859">
    <property type="component" value="Unassembled WGS sequence"/>
</dbReference>
<proteinExistence type="predicted"/>
<feature type="compositionally biased region" description="Low complexity" evidence="1">
    <location>
        <begin position="449"/>
        <end position="463"/>
    </location>
</feature>
<comment type="caution">
    <text evidence="2">The sequence shown here is derived from an EMBL/GenBank/DDBJ whole genome shotgun (WGS) entry which is preliminary data.</text>
</comment>
<feature type="compositionally biased region" description="Basic and acidic residues" evidence="1">
    <location>
        <begin position="341"/>
        <end position="375"/>
    </location>
</feature>
<dbReference type="AlphaFoldDB" id="A0A836CFM4"/>
<feature type="region of interest" description="Disordered" evidence="1">
    <location>
        <begin position="1"/>
        <end position="420"/>
    </location>
</feature>
<feature type="region of interest" description="Disordered" evidence="1">
    <location>
        <begin position="437"/>
        <end position="554"/>
    </location>
</feature>
<protein>
    <submittedName>
        <fullName evidence="2">Uncharacterized protein</fullName>
    </submittedName>
</protein>